<dbReference type="SUPFAM" id="SSF50965">
    <property type="entry name" value="Galactose oxidase, central domain"/>
    <property type="match status" value="1"/>
</dbReference>
<feature type="region of interest" description="Disordered" evidence="3">
    <location>
        <begin position="433"/>
        <end position="660"/>
    </location>
</feature>
<protein>
    <recommendedName>
        <fullName evidence="4">Attractin/MKLN-like beta-propeller domain-containing protein</fullName>
    </recommendedName>
</protein>
<feature type="compositionally biased region" description="Basic and acidic residues" evidence="3">
    <location>
        <begin position="547"/>
        <end position="564"/>
    </location>
</feature>
<dbReference type="Proteomes" id="UP000816034">
    <property type="component" value="Unassembled WGS sequence"/>
</dbReference>
<feature type="compositionally biased region" description="Basic and acidic residues" evidence="3">
    <location>
        <begin position="582"/>
        <end position="610"/>
    </location>
</feature>
<dbReference type="PANTHER" id="PTHR46093">
    <property type="entry name" value="ACYL-COA-BINDING DOMAIN-CONTAINING PROTEIN 5"/>
    <property type="match status" value="1"/>
</dbReference>
<dbReference type="Gene3D" id="2.120.10.80">
    <property type="entry name" value="Kelch-type beta propeller"/>
    <property type="match status" value="2"/>
</dbReference>
<evidence type="ECO:0000256" key="3">
    <source>
        <dbReference type="SAM" id="MobiDB-lite"/>
    </source>
</evidence>
<dbReference type="RefSeq" id="XP_044551783.1">
    <property type="nucleotide sequence ID" value="XM_044689769.1"/>
</dbReference>
<accession>A0AA88KNN8</accession>
<dbReference type="AlphaFoldDB" id="A0AA88KNN8"/>
<gene>
    <name evidence="5" type="ORF">C9374_001385</name>
</gene>
<keyword evidence="6" id="KW-1185">Reference proteome</keyword>
<feature type="compositionally biased region" description="Low complexity" evidence="3">
    <location>
        <begin position="433"/>
        <end position="445"/>
    </location>
</feature>
<dbReference type="Pfam" id="PF24981">
    <property type="entry name" value="Beta-prop_ATRN-LZTR1"/>
    <property type="match status" value="1"/>
</dbReference>
<dbReference type="PANTHER" id="PTHR46093:SF18">
    <property type="entry name" value="FIBRONECTIN TYPE-III DOMAIN-CONTAINING PROTEIN"/>
    <property type="match status" value="1"/>
</dbReference>
<feature type="compositionally biased region" description="Basic residues" evidence="3">
    <location>
        <begin position="565"/>
        <end position="575"/>
    </location>
</feature>
<feature type="domain" description="Attractin/MKLN-like beta-propeller" evidence="4">
    <location>
        <begin position="107"/>
        <end position="345"/>
    </location>
</feature>
<sequence>MKNVINFSTGIPRSTRTFTSSSLQVYQHTSIASSSLIYNYGGEDSNGFWTNRLSVLNLATVTGTSAIKKQYSAKLKSLEWEKPKYNSFPPKKDGHVMMLSSGTPKKIFLFGGNDNQNISGNNNALYSIDLENLTWKIEMKHQQEENSRPLGRSHSAFTQIKNCLYMFGGKITALQSSNSTDSTQTVSVKTLDDFWVFNCENLTWKKLSNKLSNSSTLPKLTGATLCASSKGTDLFLYGGACGKEYSNELYKYSVKNDSWECITSKMKGDIPKFGRERHACCLISKSNEMLISGGWIFGGVSSQILSLHLDTLIWKNVNISMGSGSNNAFDSKLLQRYGHSMVALEGPIQNNSEQFMVMIGGKDLTMNNRSEVILIALNSKDLTWTSVSQSIGQKQASESALSEEWTRYEKVSGFLPATPMSDDYLSSMLGVPSSSTSTASVTNTTCLSGAGAQTPPAVPKRPSFSKASTSGSETKQESEVVSSISNNTPPSIPKRPVRKEEDSKKTTITIEQTQEPKKTAVVSETKPATSSSFKTAKTATTVSSDAISEKLQEAEQRPKLELAKKQTRMQQRKPKTVNADLSKLDKVTKEATLDVPDDSKFKKLEIESKKIVTPSTSEEQPSESSTENSSTQDKKPKFGVGMGGGNMMMNELASKLNKKK</sequence>
<feature type="compositionally biased region" description="Low complexity" evidence="3">
    <location>
        <begin position="525"/>
        <end position="544"/>
    </location>
</feature>
<organism evidence="5 6">
    <name type="scientific">Naegleria lovaniensis</name>
    <name type="common">Amoeba</name>
    <dbReference type="NCBI Taxonomy" id="51637"/>
    <lineage>
        <taxon>Eukaryota</taxon>
        <taxon>Discoba</taxon>
        <taxon>Heterolobosea</taxon>
        <taxon>Tetramitia</taxon>
        <taxon>Eutetramitia</taxon>
        <taxon>Vahlkampfiidae</taxon>
        <taxon>Naegleria</taxon>
    </lineage>
</organism>
<evidence type="ECO:0000259" key="4">
    <source>
        <dbReference type="Pfam" id="PF24981"/>
    </source>
</evidence>
<dbReference type="GeneID" id="68093841"/>
<evidence type="ECO:0000256" key="1">
    <source>
        <dbReference type="ARBA" id="ARBA00022441"/>
    </source>
</evidence>
<comment type="caution">
    <text evidence="5">The sequence shown here is derived from an EMBL/GenBank/DDBJ whole genome shotgun (WGS) entry which is preliminary data.</text>
</comment>
<keyword evidence="2" id="KW-0677">Repeat</keyword>
<proteinExistence type="predicted"/>
<keyword evidence="1" id="KW-0880">Kelch repeat</keyword>
<dbReference type="InterPro" id="IPR056737">
    <property type="entry name" value="Beta-prop_ATRN-MKLN-like"/>
</dbReference>
<feature type="compositionally biased region" description="Low complexity" evidence="3">
    <location>
        <begin position="613"/>
        <end position="631"/>
    </location>
</feature>
<name>A0AA88KNN8_NAELO</name>
<evidence type="ECO:0000313" key="6">
    <source>
        <dbReference type="Proteomes" id="UP000816034"/>
    </source>
</evidence>
<dbReference type="InterPro" id="IPR015915">
    <property type="entry name" value="Kelch-typ_b-propeller"/>
</dbReference>
<evidence type="ECO:0000313" key="5">
    <source>
        <dbReference type="EMBL" id="KAG2387791.1"/>
    </source>
</evidence>
<dbReference type="InterPro" id="IPR011043">
    <property type="entry name" value="Gal_Oxase/kelch_b-propeller"/>
</dbReference>
<dbReference type="EMBL" id="PYSW02000012">
    <property type="protein sequence ID" value="KAG2387791.1"/>
    <property type="molecule type" value="Genomic_DNA"/>
</dbReference>
<reference evidence="5 6" key="1">
    <citation type="journal article" date="2018" name="BMC Genomics">
        <title>The genome of Naegleria lovaniensis, the basis for a comparative approach to unravel pathogenicity factors of the human pathogenic amoeba N. fowleri.</title>
        <authorList>
            <person name="Liechti N."/>
            <person name="Schurch N."/>
            <person name="Bruggmann R."/>
            <person name="Wittwer M."/>
        </authorList>
    </citation>
    <scope>NUCLEOTIDE SEQUENCE [LARGE SCALE GENOMIC DNA]</scope>
    <source>
        <strain evidence="5 6">ATCC 30569</strain>
    </source>
</reference>
<evidence type="ECO:0000256" key="2">
    <source>
        <dbReference type="ARBA" id="ARBA00022737"/>
    </source>
</evidence>